<dbReference type="PROSITE" id="PS50943">
    <property type="entry name" value="HTH_CROC1"/>
    <property type="match status" value="1"/>
</dbReference>
<dbReference type="Gene3D" id="1.10.260.40">
    <property type="entry name" value="lambda repressor-like DNA-binding domains"/>
    <property type="match status" value="1"/>
</dbReference>
<dbReference type="CDD" id="cd00093">
    <property type="entry name" value="HTH_XRE"/>
    <property type="match status" value="1"/>
</dbReference>
<dbReference type="RefSeq" id="WP_073279323.1">
    <property type="nucleotide sequence ID" value="NZ_FRAC01000028.1"/>
</dbReference>
<evidence type="ECO:0000259" key="1">
    <source>
        <dbReference type="PROSITE" id="PS50943"/>
    </source>
</evidence>
<accession>A0A1M6ZC13</accession>
<protein>
    <submittedName>
        <fullName evidence="2">Helix-turn-helix domain-containing protein</fullName>
    </submittedName>
</protein>
<proteinExistence type="predicted"/>
<sequence>MTMILQNADLYINLKKLRKSSSLSQYELVAQMQLLGSTMSRSTYAKIEQGNRNIKVTDLVALKKIYDVEYSKFFEGIGTC</sequence>
<dbReference type="Proteomes" id="UP000184386">
    <property type="component" value="Unassembled WGS sequence"/>
</dbReference>
<reference evidence="2 3" key="1">
    <citation type="submission" date="2016-11" db="EMBL/GenBank/DDBJ databases">
        <authorList>
            <person name="Jaros S."/>
            <person name="Januszkiewicz K."/>
            <person name="Wedrychowicz H."/>
        </authorList>
    </citation>
    <scope>NUCLEOTIDE SEQUENCE [LARGE SCALE GENOMIC DNA]</scope>
    <source>
        <strain evidence="2 3">DSM 15929</strain>
    </source>
</reference>
<dbReference type="EMBL" id="FRAC01000028">
    <property type="protein sequence ID" value="SHL27970.1"/>
    <property type="molecule type" value="Genomic_DNA"/>
</dbReference>
<dbReference type="SMART" id="SM00530">
    <property type="entry name" value="HTH_XRE"/>
    <property type="match status" value="1"/>
</dbReference>
<name>A0A1M6ZC13_9FIRM</name>
<organism evidence="2 3">
    <name type="scientific">Anaerocolumna jejuensis DSM 15929</name>
    <dbReference type="NCBI Taxonomy" id="1121322"/>
    <lineage>
        <taxon>Bacteria</taxon>
        <taxon>Bacillati</taxon>
        <taxon>Bacillota</taxon>
        <taxon>Clostridia</taxon>
        <taxon>Lachnospirales</taxon>
        <taxon>Lachnospiraceae</taxon>
        <taxon>Anaerocolumna</taxon>
    </lineage>
</organism>
<dbReference type="OrthoDB" id="199610at2"/>
<dbReference type="GO" id="GO:0003677">
    <property type="term" value="F:DNA binding"/>
    <property type="evidence" value="ECO:0007669"/>
    <property type="project" value="InterPro"/>
</dbReference>
<dbReference type="AlphaFoldDB" id="A0A1M6ZC13"/>
<dbReference type="InterPro" id="IPR001387">
    <property type="entry name" value="Cro/C1-type_HTH"/>
</dbReference>
<dbReference type="STRING" id="1121322.SAMN02745136_04544"/>
<keyword evidence="3" id="KW-1185">Reference proteome</keyword>
<evidence type="ECO:0000313" key="2">
    <source>
        <dbReference type="EMBL" id="SHL27970.1"/>
    </source>
</evidence>
<gene>
    <name evidence="2" type="ORF">SAMN02745136_04544</name>
</gene>
<evidence type="ECO:0000313" key="3">
    <source>
        <dbReference type="Proteomes" id="UP000184386"/>
    </source>
</evidence>
<feature type="domain" description="HTH cro/C1-type" evidence="1">
    <location>
        <begin position="14"/>
        <end position="73"/>
    </location>
</feature>
<dbReference type="Pfam" id="PF01381">
    <property type="entry name" value="HTH_3"/>
    <property type="match status" value="1"/>
</dbReference>
<dbReference type="SUPFAM" id="SSF47413">
    <property type="entry name" value="lambda repressor-like DNA-binding domains"/>
    <property type="match status" value="1"/>
</dbReference>
<dbReference type="InterPro" id="IPR010982">
    <property type="entry name" value="Lambda_DNA-bd_dom_sf"/>
</dbReference>